<keyword evidence="3" id="KW-1185">Reference proteome</keyword>
<name>A0ABP7UFZ1_9SPHN</name>
<feature type="domain" description="Transferrin-binding protein B C-lobe/N-lobe beta-barrel" evidence="1">
    <location>
        <begin position="182"/>
        <end position="296"/>
    </location>
</feature>
<gene>
    <name evidence="2" type="ORF">GCM10022281_24720</name>
</gene>
<comment type="caution">
    <text evidence="2">The sequence shown here is derived from an EMBL/GenBank/DDBJ whole genome shotgun (WGS) entry which is preliminary data.</text>
</comment>
<protein>
    <recommendedName>
        <fullName evidence="1">Transferrin-binding protein B C-lobe/N-lobe beta-barrel domain-containing protein</fullName>
    </recommendedName>
</protein>
<dbReference type="EMBL" id="BAABBR010000001">
    <property type="protein sequence ID" value="GAA4042594.1"/>
    <property type="molecule type" value="Genomic_DNA"/>
</dbReference>
<proteinExistence type="predicted"/>
<sequence length="301" mass="30139">MSVLALMLAACGGGGAGTPVASTPPPPSNPTYTYNSFGALTGEQTIPLSGATMVRAEGSNVPSGSISLQPAESGVLSITFNPASGTYTVRNATLSQTFGPADASSAYSNAAFAAYEKTNGNVSDYLAVYRPSGGTGSDKPLRYTTIVNFTRLTETVSGNGFVDKQRQAFLGVGGFATQPGDMPSTGTATFTGPARAYYTFGADSILSSGFMQLVADFGAKTVQTSLNLGGPVVNQSQTNLAFTGTGTLQANGTLGGSLSGSGYNGSFTGLFTGPGAAEVGFGFRLADPNGAQIGGAAAGVR</sequence>
<dbReference type="Proteomes" id="UP001424459">
    <property type="component" value="Unassembled WGS sequence"/>
</dbReference>
<dbReference type="SUPFAM" id="SSF56925">
    <property type="entry name" value="OMPA-like"/>
    <property type="match status" value="1"/>
</dbReference>
<reference evidence="3" key="1">
    <citation type="journal article" date="2019" name="Int. J. Syst. Evol. Microbiol.">
        <title>The Global Catalogue of Microorganisms (GCM) 10K type strain sequencing project: providing services to taxonomists for standard genome sequencing and annotation.</title>
        <authorList>
            <consortium name="The Broad Institute Genomics Platform"/>
            <consortium name="The Broad Institute Genome Sequencing Center for Infectious Disease"/>
            <person name="Wu L."/>
            <person name="Ma J."/>
        </authorList>
    </citation>
    <scope>NUCLEOTIDE SEQUENCE [LARGE SCALE GENOMIC DNA]</scope>
    <source>
        <strain evidence="3">JCM 17564</strain>
    </source>
</reference>
<dbReference type="InterPro" id="IPR011250">
    <property type="entry name" value="OMP/PagP_B-barrel"/>
</dbReference>
<dbReference type="Pfam" id="PF01298">
    <property type="entry name" value="TbpB_B_D"/>
    <property type="match status" value="1"/>
</dbReference>
<accession>A0ABP7UFZ1</accession>
<organism evidence="2 3">
    <name type="scientific">Sphingomonas rosea</name>
    <dbReference type="NCBI Taxonomy" id="335605"/>
    <lineage>
        <taxon>Bacteria</taxon>
        <taxon>Pseudomonadati</taxon>
        <taxon>Pseudomonadota</taxon>
        <taxon>Alphaproteobacteria</taxon>
        <taxon>Sphingomonadales</taxon>
        <taxon>Sphingomonadaceae</taxon>
        <taxon>Sphingomonas</taxon>
    </lineage>
</organism>
<evidence type="ECO:0000313" key="3">
    <source>
        <dbReference type="Proteomes" id="UP001424459"/>
    </source>
</evidence>
<dbReference type="Gene3D" id="2.40.160.90">
    <property type="match status" value="1"/>
</dbReference>
<evidence type="ECO:0000259" key="1">
    <source>
        <dbReference type="Pfam" id="PF01298"/>
    </source>
</evidence>
<evidence type="ECO:0000313" key="2">
    <source>
        <dbReference type="EMBL" id="GAA4042594.1"/>
    </source>
</evidence>
<dbReference type="InterPro" id="IPR001677">
    <property type="entry name" value="TbpB_B_D"/>
</dbReference>